<feature type="transmembrane region" description="Helical" evidence="2">
    <location>
        <begin position="107"/>
        <end position="134"/>
    </location>
</feature>
<dbReference type="NCBIfam" id="TIGR00792">
    <property type="entry name" value="gph"/>
    <property type="match status" value="1"/>
</dbReference>
<protein>
    <submittedName>
        <fullName evidence="3">Glycoside-pentoside-hexuronide (GPH):cation symporter</fullName>
    </submittedName>
</protein>
<dbReference type="RefSeq" id="WP_345840377.1">
    <property type="nucleotide sequence ID" value="NZ_JBDIME010000002.1"/>
</dbReference>
<feature type="transmembrane region" description="Helical" evidence="2">
    <location>
        <begin position="329"/>
        <end position="348"/>
    </location>
</feature>
<sequence>MADPMPAPQLSWPARLRFASGDFAFNLYWQSSSLFLFFYYTDVLHLAPQIAGMIYMIGSVWDGIADLLTGIWAERGRPAYARVVGYGAVPLGLAFPLLYFAPPFQGAAFVAVLLIAQFAFRSLYALVNIPYAAWSARISTDSRDRAAIAGLRMLFGTIAAVVVSLATERISLAVSGSRTSITGFLCAAGLFALVATPLLIHVAARSPQGAGGRSVAAPATPLLRGLAALATNRAFVTLCTAMACVAIAATMLSRSVLYYFTYIVRDETAGTTALALMGLAGSLFVPLWMLARHRIGSRALWLGAVALMIVGSITFALTDTGAAWRADLFLVTMQAALAAFNFVFWAMLPDTVEYGEYHGGVRIEALCFGVAELLQKVSIGAATAITGFAYSAIGYMPEVAQSTHVITGIRWIMVAAPIIGCLLSALAMAANPLRRDTHRRIVAALAGSTRPSA</sequence>
<dbReference type="EMBL" id="JBDIME010000002">
    <property type="protein sequence ID" value="MEN2788881.1"/>
    <property type="molecule type" value="Genomic_DNA"/>
</dbReference>
<keyword evidence="4" id="KW-1185">Reference proteome</keyword>
<dbReference type="Pfam" id="PF13347">
    <property type="entry name" value="MFS_2"/>
    <property type="match status" value="1"/>
</dbReference>
<organism evidence="3 4">
    <name type="scientific">Sphingomonas oligophenolica</name>
    <dbReference type="NCBI Taxonomy" id="301154"/>
    <lineage>
        <taxon>Bacteria</taxon>
        <taxon>Pseudomonadati</taxon>
        <taxon>Pseudomonadota</taxon>
        <taxon>Alphaproteobacteria</taxon>
        <taxon>Sphingomonadales</taxon>
        <taxon>Sphingomonadaceae</taxon>
        <taxon>Sphingomonas</taxon>
    </lineage>
</organism>
<dbReference type="SUPFAM" id="SSF103473">
    <property type="entry name" value="MFS general substrate transporter"/>
    <property type="match status" value="1"/>
</dbReference>
<dbReference type="PANTHER" id="PTHR11328:SF24">
    <property type="entry name" value="MAJOR FACILITATOR SUPERFAMILY (MFS) PROFILE DOMAIN-CONTAINING PROTEIN"/>
    <property type="match status" value="1"/>
</dbReference>
<feature type="transmembrane region" description="Helical" evidence="2">
    <location>
        <begin position="53"/>
        <end position="73"/>
    </location>
</feature>
<feature type="transmembrane region" description="Helical" evidence="2">
    <location>
        <begin position="80"/>
        <end position="101"/>
    </location>
</feature>
<dbReference type="InterPro" id="IPR001927">
    <property type="entry name" value="Na/Gal_symport"/>
</dbReference>
<feature type="transmembrane region" description="Helical" evidence="2">
    <location>
        <begin position="298"/>
        <end position="317"/>
    </location>
</feature>
<gene>
    <name evidence="3" type="ORF">ABC974_04515</name>
</gene>
<dbReference type="InterPro" id="IPR039672">
    <property type="entry name" value="MFS_2"/>
</dbReference>
<dbReference type="PANTHER" id="PTHR11328">
    <property type="entry name" value="MAJOR FACILITATOR SUPERFAMILY DOMAIN-CONTAINING PROTEIN"/>
    <property type="match status" value="1"/>
</dbReference>
<evidence type="ECO:0000256" key="2">
    <source>
        <dbReference type="SAM" id="Phobius"/>
    </source>
</evidence>
<dbReference type="InterPro" id="IPR036259">
    <property type="entry name" value="MFS_trans_sf"/>
</dbReference>
<dbReference type="Proteomes" id="UP001419910">
    <property type="component" value="Unassembled WGS sequence"/>
</dbReference>
<feature type="transmembrane region" description="Helical" evidence="2">
    <location>
        <begin position="146"/>
        <end position="166"/>
    </location>
</feature>
<feature type="transmembrane region" description="Helical" evidence="2">
    <location>
        <begin position="234"/>
        <end position="260"/>
    </location>
</feature>
<keyword evidence="2" id="KW-0812">Transmembrane</keyword>
<evidence type="ECO:0000313" key="4">
    <source>
        <dbReference type="Proteomes" id="UP001419910"/>
    </source>
</evidence>
<name>A0ABU9XZ91_9SPHN</name>
<comment type="caution">
    <text evidence="3">The sequence shown here is derived from an EMBL/GenBank/DDBJ whole genome shotgun (WGS) entry which is preliminary data.</text>
</comment>
<feature type="transmembrane region" description="Helical" evidence="2">
    <location>
        <begin position="181"/>
        <end position="204"/>
    </location>
</feature>
<proteinExistence type="inferred from homology"/>
<dbReference type="Gene3D" id="1.20.1250.20">
    <property type="entry name" value="MFS general substrate transporter like domains"/>
    <property type="match status" value="1"/>
</dbReference>
<keyword evidence="2" id="KW-0472">Membrane</keyword>
<evidence type="ECO:0000256" key="1">
    <source>
        <dbReference type="ARBA" id="ARBA00009617"/>
    </source>
</evidence>
<comment type="similarity">
    <text evidence="1">Belongs to the sodium:galactoside symporter (TC 2.A.2) family.</text>
</comment>
<reference evidence="3 4" key="1">
    <citation type="submission" date="2024-05" db="EMBL/GenBank/DDBJ databases">
        <authorList>
            <person name="Liu Q."/>
            <person name="Xin Y.-H."/>
        </authorList>
    </citation>
    <scope>NUCLEOTIDE SEQUENCE [LARGE SCALE GENOMIC DNA]</scope>
    <source>
        <strain evidence="3 4">CGMCC 1.10181</strain>
    </source>
</reference>
<feature type="transmembrane region" description="Helical" evidence="2">
    <location>
        <begin position="377"/>
        <end position="396"/>
    </location>
</feature>
<keyword evidence="2" id="KW-1133">Transmembrane helix</keyword>
<accession>A0ABU9XZ91</accession>
<feature type="transmembrane region" description="Helical" evidence="2">
    <location>
        <begin position="272"/>
        <end position="291"/>
    </location>
</feature>
<evidence type="ECO:0000313" key="3">
    <source>
        <dbReference type="EMBL" id="MEN2788881.1"/>
    </source>
</evidence>
<feature type="transmembrane region" description="Helical" evidence="2">
    <location>
        <begin position="408"/>
        <end position="430"/>
    </location>
</feature>